<keyword evidence="2 7" id="KW-0337">GPI-anchor biosynthesis</keyword>
<evidence type="ECO:0000313" key="8">
    <source>
        <dbReference type="EMBL" id="PWA39422.1"/>
    </source>
</evidence>
<dbReference type="GO" id="GO:0006506">
    <property type="term" value="P:GPI anchor biosynthetic process"/>
    <property type="evidence" value="ECO:0007669"/>
    <property type="project" value="UniProtKB-KW"/>
</dbReference>
<dbReference type="GO" id="GO:0016788">
    <property type="term" value="F:hydrolase activity, acting on ester bonds"/>
    <property type="evidence" value="ECO:0007669"/>
    <property type="project" value="TreeGrafter"/>
</dbReference>
<protein>
    <recommendedName>
        <fullName evidence="7">Post-GPI attachment to proteins factor 3</fullName>
    </recommendedName>
</protein>
<sequence>MFYEQMWRFYWISFFLAFSSSLGVLHASIGDADPSYRSCLTDCETTGCVGSLCFPHCNFSSNGASVDGPWYMQEPLYIKGKQLYCQSDCRYHCMLSRENDRAASGHGPVKYHGKWPFKRVFGVQEPASVAFSVLNLVMHFHGWLSFFILLHYKLPMKSDKKPHYDYAGLWYLYGLLALNSWFWSAVFHSW</sequence>
<comment type="similarity">
    <text evidence="7">Belongs to the PGAP3 family.</text>
</comment>
<evidence type="ECO:0000313" key="9">
    <source>
        <dbReference type="Proteomes" id="UP000245207"/>
    </source>
</evidence>
<dbReference type="GO" id="GO:0000139">
    <property type="term" value="C:Golgi membrane"/>
    <property type="evidence" value="ECO:0007669"/>
    <property type="project" value="UniProtKB-SubCell"/>
</dbReference>
<dbReference type="GO" id="GO:0005789">
    <property type="term" value="C:endoplasmic reticulum membrane"/>
    <property type="evidence" value="ECO:0007669"/>
    <property type="project" value="TreeGrafter"/>
</dbReference>
<keyword evidence="4 7" id="KW-0732">Signal</keyword>
<feature type="signal peptide" evidence="7">
    <location>
        <begin position="1"/>
        <end position="27"/>
    </location>
</feature>
<evidence type="ECO:0000256" key="4">
    <source>
        <dbReference type="ARBA" id="ARBA00022729"/>
    </source>
</evidence>
<gene>
    <name evidence="8" type="ORF">CTI12_AA572170</name>
</gene>
<keyword evidence="6 7" id="KW-0472">Membrane</keyword>
<comment type="caution">
    <text evidence="7">Lacks conserved residue(s) required for the propagation of feature annotation.</text>
</comment>
<comment type="function">
    <text evidence="7">Involved in the lipid remodeling steps of GPI-anchor maturation.</text>
</comment>
<feature type="transmembrane region" description="Helical" evidence="7">
    <location>
        <begin position="129"/>
        <end position="152"/>
    </location>
</feature>
<comment type="caution">
    <text evidence="8">The sequence shown here is derived from an EMBL/GenBank/DDBJ whole genome shotgun (WGS) entry which is preliminary data.</text>
</comment>
<dbReference type="AlphaFoldDB" id="A0A2U1KRN8"/>
<reference evidence="8 9" key="1">
    <citation type="journal article" date="2018" name="Mol. Plant">
        <title>The genome of Artemisia annua provides insight into the evolution of Asteraceae family and artemisinin biosynthesis.</title>
        <authorList>
            <person name="Shen Q."/>
            <person name="Zhang L."/>
            <person name="Liao Z."/>
            <person name="Wang S."/>
            <person name="Yan T."/>
            <person name="Shi P."/>
            <person name="Liu M."/>
            <person name="Fu X."/>
            <person name="Pan Q."/>
            <person name="Wang Y."/>
            <person name="Lv Z."/>
            <person name="Lu X."/>
            <person name="Zhang F."/>
            <person name="Jiang W."/>
            <person name="Ma Y."/>
            <person name="Chen M."/>
            <person name="Hao X."/>
            <person name="Li L."/>
            <person name="Tang Y."/>
            <person name="Lv G."/>
            <person name="Zhou Y."/>
            <person name="Sun X."/>
            <person name="Brodelius P.E."/>
            <person name="Rose J.K.C."/>
            <person name="Tang K."/>
        </authorList>
    </citation>
    <scope>NUCLEOTIDE SEQUENCE [LARGE SCALE GENOMIC DNA]</scope>
    <source>
        <strain evidence="9">cv. Huhao1</strain>
        <tissue evidence="8">Leaf</tissue>
    </source>
</reference>
<proteinExistence type="inferred from homology"/>
<feature type="chain" id="PRO_5016478237" description="Post-GPI attachment to proteins factor 3" evidence="7">
    <location>
        <begin position="28"/>
        <end position="190"/>
    </location>
</feature>
<evidence type="ECO:0000256" key="7">
    <source>
        <dbReference type="RuleBase" id="RU365066"/>
    </source>
</evidence>
<dbReference type="OrthoDB" id="1677345at2759"/>
<dbReference type="InterPro" id="IPR007217">
    <property type="entry name" value="Per1-like"/>
</dbReference>
<name>A0A2U1KRN8_ARTAN</name>
<evidence type="ECO:0000256" key="2">
    <source>
        <dbReference type="ARBA" id="ARBA00022502"/>
    </source>
</evidence>
<keyword evidence="7" id="KW-0333">Golgi apparatus</keyword>
<dbReference type="Pfam" id="PF04080">
    <property type="entry name" value="Per1"/>
    <property type="match status" value="1"/>
</dbReference>
<evidence type="ECO:0000256" key="1">
    <source>
        <dbReference type="ARBA" id="ARBA00004127"/>
    </source>
</evidence>
<feature type="transmembrane region" description="Helical" evidence="7">
    <location>
        <begin position="164"/>
        <end position="183"/>
    </location>
</feature>
<keyword evidence="9" id="KW-1185">Reference proteome</keyword>
<keyword evidence="3 7" id="KW-0812">Transmembrane</keyword>
<dbReference type="PANTHER" id="PTHR13148:SF0">
    <property type="entry name" value="POST-GPI ATTACHMENT TO PROTEINS FACTOR 3"/>
    <property type="match status" value="1"/>
</dbReference>
<dbReference type="Proteomes" id="UP000245207">
    <property type="component" value="Unassembled WGS sequence"/>
</dbReference>
<accession>A0A2U1KRN8</accession>
<organism evidence="8 9">
    <name type="scientific">Artemisia annua</name>
    <name type="common">Sweet wormwood</name>
    <dbReference type="NCBI Taxonomy" id="35608"/>
    <lineage>
        <taxon>Eukaryota</taxon>
        <taxon>Viridiplantae</taxon>
        <taxon>Streptophyta</taxon>
        <taxon>Embryophyta</taxon>
        <taxon>Tracheophyta</taxon>
        <taxon>Spermatophyta</taxon>
        <taxon>Magnoliopsida</taxon>
        <taxon>eudicotyledons</taxon>
        <taxon>Gunneridae</taxon>
        <taxon>Pentapetalae</taxon>
        <taxon>asterids</taxon>
        <taxon>campanulids</taxon>
        <taxon>Asterales</taxon>
        <taxon>Asteraceae</taxon>
        <taxon>Asteroideae</taxon>
        <taxon>Anthemideae</taxon>
        <taxon>Artemisiinae</taxon>
        <taxon>Artemisia</taxon>
    </lineage>
</organism>
<dbReference type="STRING" id="35608.A0A2U1KRN8"/>
<evidence type="ECO:0000256" key="3">
    <source>
        <dbReference type="ARBA" id="ARBA00022692"/>
    </source>
</evidence>
<evidence type="ECO:0000256" key="6">
    <source>
        <dbReference type="ARBA" id="ARBA00023136"/>
    </source>
</evidence>
<comment type="subcellular location">
    <subcellularLocation>
        <location evidence="1">Endomembrane system</location>
        <topology evidence="1">Multi-pass membrane protein</topology>
    </subcellularLocation>
    <subcellularLocation>
        <location evidence="7">Golgi apparatus membrane</location>
        <topology evidence="7">Multi-pass membrane protein</topology>
    </subcellularLocation>
</comment>
<dbReference type="EMBL" id="PKPP01014650">
    <property type="protein sequence ID" value="PWA39422.1"/>
    <property type="molecule type" value="Genomic_DNA"/>
</dbReference>
<evidence type="ECO:0000256" key="5">
    <source>
        <dbReference type="ARBA" id="ARBA00022989"/>
    </source>
</evidence>
<dbReference type="PANTHER" id="PTHR13148">
    <property type="entry name" value="PER1-RELATED"/>
    <property type="match status" value="1"/>
</dbReference>
<keyword evidence="5 7" id="KW-1133">Transmembrane helix</keyword>